<dbReference type="PROSITE" id="PS00661">
    <property type="entry name" value="FERM_2"/>
    <property type="match status" value="1"/>
</dbReference>
<dbReference type="GO" id="GO:0005737">
    <property type="term" value="C:cytoplasm"/>
    <property type="evidence" value="ECO:0007669"/>
    <property type="project" value="TreeGrafter"/>
</dbReference>
<evidence type="ECO:0000259" key="6">
    <source>
        <dbReference type="PROSITE" id="PS50057"/>
    </source>
</evidence>
<dbReference type="InterPro" id="IPR019748">
    <property type="entry name" value="FERM_central"/>
</dbReference>
<evidence type="ECO:0000256" key="2">
    <source>
        <dbReference type="ARBA" id="ARBA00022490"/>
    </source>
</evidence>
<feature type="domain" description="FERM" evidence="6">
    <location>
        <begin position="82"/>
        <end position="380"/>
    </location>
</feature>
<feature type="non-terminal residue" evidence="7">
    <location>
        <position position="2015"/>
    </location>
</feature>
<dbReference type="STRING" id="988480.A0A075AU99"/>
<name>A0A075AU99_ROZAC</name>
<dbReference type="InterPro" id="IPR035963">
    <property type="entry name" value="FERM_2"/>
</dbReference>
<reference evidence="7 8" key="1">
    <citation type="journal article" date="2013" name="Curr. Biol.">
        <title>Shared signatures of parasitism and phylogenomics unite Cryptomycota and microsporidia.</title>
        <authorList>
            <person name="James T.Y."/>
            <person name="Pelin A."/>
            <person name="Bonen L."/>
            <person name="Ahrendt S."/>
            <person name="Sain D."/>
            <person name="Corradi N."/>
            <person name="Stajich J.E."/>
        </authorList>
    </citation>
    <scope>NUCLEOTIDE SEQUENCE [LARGE SCALE GENOMIC DNA]</scope>
    <source>
        <strain evidence="7 8">CSF55</strain>
    </source>
</reference>
<gene>
    <name evidence="7" type="ORF">O9G_003989</name>
</gene>
<evidence type="ECO:0000313" key="7">
    <source>
        <dbReference type="EMBL" id="EPZ33881.1"/>
    </source>
</evidence>
<dbReference type="Gene3D" id="1.20.1410.10">
    <property type="entry name" value="I/LWEQ domain"/>
    <property type="match status" value="1"/>
</dbReference>
<evidence type="ECO:0000256" key="5">
    <source>
        <dbReference type="SAM" id="MobiDB-lite"/>
    </source>
</evidence>
<organism evidence="7 8">
    <name type="scientific">Rozella allomycis (strain CSF55)</name>
    <dbReference type="NCBI Taxonomy" id="988480"/>
    <lineage>
        <taxon>Eukaryota</taxon>
        <taxon>Fungi</taxon>
        <taxon>Fungi incertae sedis</taxon>
        <taxon>Cryptomycota</taxon>
        <taxon>Cryptomycota incertae sedis</taxon>
        <taxon>Rozella</taxon>
    </lineage>
</organism>
<dbReference type="OrthoDB" id="10262320at2759"/>
<dbReference type="Pfam" id="PF09379">
    <property type="entry name" value="FERM_N"/>
    <property type="match status" value="1"/>
</dbReference>
<dbReference type="InterPro" id="IPR019747">
    <property type="entry name" value="FERM_CS"/>
</dbReference>
<dbReference type="InterPro" id="IPR000299">
    <property type="entry name" value="FERM_domain"/>
</dbReference>
<dbReference type="FunFam" id="1.20.80.10:FF:000007">
    <property type="entry name" value="Talin 2"/>
    <property type="match status" value="1"/>
</dbReference>
<keyword evidence="2" id="KW-0963">Cytoplasm</keyword>
<evidence type="ECO:0000313" key="8">
    <source>
        <dbReference type="Proteomes" id="UP000030755"/>
    </source>
</evidence>
<feature type="compositionally biased region" description="Low complexity" evidence="5">
    <location>
        <begin position="1441"/>
        <end position="1469"/>
    </location>
</feature>
<dbReference type="SUPFAM" id="SSF50729">
    <property type="entry name" value="PH domain-like"/>
    <property type="match status" value="1"/>
</dbReference>
<keyword evidence="3" id="KW-0206">Cytoskeleton</keyword>
<dbReference type="InterPro" id="IPR014352">
    <property type="entry name" value="FERM/acyl-CoA-bd_prot_sf"/>
</dbReference>
<proteinExistence type="predicted"/>
<dbReference type="Gene3D" id="2.30.29.30">
    <property type="entry name" value="Pleckstrin-homology domain (PH domain)/Phosphotyrosine-binding domain (PTB)"/>
    <property type="match status" value="1"/>
</dbReference>
<sequence length="2015" mass="229521">MSNLTLKINYPESNITKALQFPSDYFVNDCIKEIKEKFNETDLSNDYGLYCVGQKKWLVNNRTLAFYDLKNGDILEFKKKHRPMRVKMLDSTLKTVLIDESCTVSELVKIVCNKIGITAFEEYSFCVELSNDERSTRQKHEKYERKEYTKWLSPEKTLREQLVQDADVIILKRKFFFSDQNIDRNDPIQLNLLFVQSKESVISGEYPCSEEEAVQLAALQVQAVFGNYDGDKCKPGFLELKDYLPEVYRRKEVEKKIYGEYKKICGMSELNAKYRYVQQCRLLRTYGVTFFQVKEKLAKKTKFTPALMGVTKENILRVDIESREILQVWPLTSLKRWAATPTSFTLDFGDYDACYQVETHDGEDISQLIGGYIDMIIRKKRENDKTGELEGEEMAMYEETIEIAQPSRATNNNSSSVKRRADEKDVAGIASLENSEMKYSSLSISKAKHNLKFVSNEEENKGMVEGINKQALQLFIEDQIKRCEEEEENLLKLVDEDISEFVTEEWKESVYKLKMHELEYRISNQIESVCGILNELNLMEPNYETLKNQIESICDESLFKSIEAKVGVEKEFSQTFEIEENLNGKSNGEQLRLVADEIGGLSRELILKREEEIEFGAINEMMEMFDKSCERMENKTPDSGRKAEIKGIASLLKESVENFKTILNVSRGFNEKEGIKKRVEEGIVLVNDGIDCCLERNVMNKETSNSLTRVINDLTLTESTSESIGESKKALKRGSNVEDENEKRLKIKLNEIYALSNQIGTSNDKNFIYLLKEKTINFSNELKAFGIEKDINELIEEIDEKDFKKDLVNLVEKMIENIQINKRDLNDFEKVCLIKMIEYVKDENVDGILKEKNNFIENFKDEKDLNKDLKLFEEICELIENNQSLELILENIKSLAENNKLLKGESKSLKGDSKSLNKIILNLWNSLNNASSTISTSTSTIATSTSAINPSMSNSSSPSEIFNSLVLLNQIKPNKELNISVLKFVKQGVFEKEKIENILLNLAEKNSENLVVDQVLNEIDALNVDLNIQGNEQVNEKNKLSTLILKFNYSLENFKEEFINVSKASTKASNEQSTSNFTTNSTEQSNDLNALSLSASSLVNNLINLNNINLNDSNYKNRLIKLKDKLLIEFTDLNNPLKQKSNLNLDYEISEIVKFSNSNEIDSCLIKNEKLLKETLNNNIATMNKSFKDLLNEIINQIQTLSETGVETAIETSTNSTITISWLSNGLYFLNENVKNLVYLIGVSDKDSIKATIDPNLINLNENILFLKRLNFYENPFNKIKEIAKPISSICEFLKLDLKNKNYLKSISTTTSNLIKRVMSDSSNSSNKQISLQTKSLYEFLLNELEDLKLNLKENSTKAIFSPNSILKQQSLIDHFQSIIISFNDLLNNQRKGLNEINVSDLLVLLNDLPNVIISSINKEYSDSISIINQSSNRNNERNIETSSNKSTNRSSNGSSNRSSNRNSINSSFKSNNLNTSTLCSLIHEIDPSNNISFLSIAQPLTELINSNSNDVVNSNDVLNNSLSFLNEWYQFLLNPTFDISQFNQSRELLINSIQSIQSELNNMQNVDIIQLINNADSLNSSRDTQFTLDKVEDLINKFSQLFTCENQTAQLSSIKSSYINLFNASNSNTKLSEIVKEIGYSLSSVMNSLKDKRKLSKLVSEISQNLVELKTSIIESESDPTRINNQNNQNENELIDELSNAILDLETLLVFAKANQLQVLNTNFDSSHLIEEIQIKSEIIFENLNSNLSEDSLVKIIQTSIELKNIFKKFVLNLQNQKFQIQSLNLFLIFLKSLDSSIESSSAHLGEFIQFLQLKLNESENSIENLLFEIQNEIQNGLNFLFSDSILDGFCTPEDLCKKAKIFTSISANLINLNKNESEIYSLLSLAKTEIKDFLNLSKLISQIIPLNDSLNFKNEISNCLNLFISLIQNLNSKNKFNIAKELVSSINQIISFASLISDHQNPQLIAEQELLAAAASIELAAKKLASLAPKINIPIEEIQSLEFDQQIFHAANS</sequence>
<dbReference type="SMART" id="SM00295">
    <property type="entry name" value="B41"/>
    <property type="match status" value="1"/>
</dbReference>
<dbReference type="Gene3D" id="1.20.80.10">
    <property type="match status" value="1"/>
</dbReference>
<dbReference type="InterPro" id="IPR019749">
    <property type="entry name" value="Band_41_domain"/>
</dbReference>
<dbReference type="SUPFAM" id="SSF47031">
    <property type="entry name" value="Second domain of FERM"/>
    <property type="match status" value="1"/>
</dbReference>
<dbReference type="SMART" id="SM01244">
    <property type="entry name" value="IRS"/>
    <property type="match status" value="1"/>
</dbReference>
<keyword evidence="8" id="KW-1185">Reference proteome</keyword>
<dbReference type="GO" id="GO:0098609">
    <property type="term" value="P:cell-cell adhesion"/>
    <property type="evidence" value="ECO:0007669"/>
    <property type="project" value="TreeGrafter"/>
</dbReference>
<dbReference type="PANTHER" id="PTHR19981:SF1">
    <property type="entry name" value="RHEA, ISOFORM B"/>
    <property type="match status" value="1"/>
</dbReference>
<accession>A0A075AU99</accession>
<dbReference type="InterPro" id="IPR018979">
    <property type="entry name" value="FERM_N"/>
</dbReference>
<dbReference type="InterPro" id="IPR029071">
    <property type="entry name" value="Ubiquitin-like_domsf"/>
</dbReference>
<dbReference type="CDD" id="cd17090">
    <property type="entry name" value="FERM_F1_TLN"/>
    <property type="match status" value="1"/>
</dbReference>
<dbReference type="FunFam" id="2.30.29.30:FF:000028">
    <property type="entry name" value="Talin 2"/>
    <property type="match status" value="1"/>
</dbReference>
<dbReference type="SUPFAM" id="SSF54236">
    <property type="entry name" value="Ubiquitin-like"/>
    <property type="match status" value="1"/>
</dbReference>
<dbReference type="Proteomes" id="UP000030755">
    <property type="component" value="Unassembled WGS sequence"/>
</dbReference>
<dbReference type="HOGENOM" id="CLU_233679_0_0_1"/>
<dbReference type="CDD" id="cd14473">
    <property type="entry name" value="FERM_B-lobe"/>
    <property type="match status" value="1"/>
</dbReference>
<dbReference type="InterPro" id="IPR011993">
    <property type="entry name" value="PH-like_dom_sf"/>
</dbReference>
<dbReference type="GO" id="GO:0005856">
    <property type="term" value="C:cytoskeleton"/>
    <property type="evidence" value="ECO:0007669"/>
    <property type="project" value="UniProtKB-SubCell"/>
</dbReference>
<dbReference type="PANTHER" id="PTHR19981">
    <property type="entry name" value="TALIN"/>
    <property type="match status" value="1"/>
</dbReference>
<dbReference type="PROSITE" id="PS00660">
    <property type="entry name" value="FERM_1"/>
    <property type="match status" value="1"/>
</dbReference>
<feature type="region of interest" description="Disordered" evidence="5">
    <location>
        <begin position="1433"/>
        <end position="1469"/>
    </location>
</feature>
<keyword evidence="4" id="KW-0175">Coiled coil</keyword>
<dbReference type="EMBL" id="KE561025">
    <property type="protein sequence ID" value="EPZ33881.1"/>
    <property type="molecule type" value="Genomic_DNA"/>
</dbReference>
<dbReference type="Pfam" id="PF16511">
    <property type="entry name" value="FERM_f0"/>
    <property type="match status" value="1"/>
</dbReference>
<protein>
    <submittedName>
        <fullName evidence="7">FERM central domain-containing protein</fullName>
    </submittedName>
</protein>
<evidence type="ECO:0000256" key="1">
    <source>
        <dbReference type="ARBA" id="ARBA00004245"/>
    </source>
</evidence>
<feature type="coiled-coil region" evidence="4">
    <location>
        <begin position="1810"/>
        <end position="1837"/>
    </location>
</feature>
<dbReference type="PRINTS" id="PR00935">
    <property type="entry name" value="BAND41"/>
</dbReference>
<dbReference type="GO" id="GO:0030036">
    <property type="term" value="P:actin cytoskeleton organization"/>
    <property type="evidence" value="ECO:0007669"/>
    <property type="project" value="TreeGrafter"/>
</dbReference>
<evidence type="ECO:0000256" key="4">
    <source>
        <dbReference type="SAM" id="Coils"/>
    </source>
</evidence>
<feature type="coiled-coil region" evidence="4">
    <location>
        <begin position="1689"/>
        <end position="1716"/>
    </location>
</feature>
<comment type="subcellular location">
    <subcellularLocation>
        <location evidence="1">Cytoplasm</location>
        <location evidence="1">Cytoskeleton</location>
    </subcellularLocation>
</comment>
<dbReference type="Gene3D" id="3.10.20.90">
    <property type="entry name" value="Phosphatidylinositol 3-kinase Catalytic Subunit, Chain A, domain 1"/>
    <property type="match status" value="2"/>
</dbReference>
<dbReference type="GO" id="GO:0005886">
    <property type="term" value="C:plasma membrane"/>
    <property type="evidence" value="ECO:0007669"/>
    <property type="project" value="TreeGrafter"/>
</dbReference>
<evidence type="ECO:0000256" key="3">
    <source>
        <dbReference type="ARBA" id="ARBA00023212"/>
    </source>
</evidence>
<dbReference type="Pfam" id="PF00373">
    <property type="entry name" value="FERM_M"/>
    <property type="match status" value="1"/>
</dbReference>
<dbReference type="PROSITE" id="PS50057">
    <property type="entry name" value="FERM_3"/>
    <property type="match status" value="1"/>
</dbReference>
<dbReference type="InterPro" id="IPR032425">
    <property type="entry name" value="FERM_f0"/>
</dbReference>
<dbReference type="CDD" id="cd10569">
    <property type="entry name" value="FERM_C_Talin"/>
    <property type="match status" value="1"/>
</dbReference>